<evidence type="ECO:0000256" key="7">
    <source>
        <dbReference type="ARBA" id="ARBA00023002"/>
    </source>
</evidence>
<keyword evidence="9" id="KW-0378">Hydrolase</keyword>
<keyword evidence="7 9" id="KW-0560">Oxidoreductase</keyword>
<comment type="similarity">
    <text evidence="4 9">In the N-terminal section; belongs to the cytidine and deoxycytidylate deaminase family.</text>
</comment>
<evidence type="ECO:0000256" key="1">
    <source>
        <dbReference type="ARBA" id="ARBA00002151"/>
    </source>
</evidence>
<evidence type="ECO:0000259" key="13">
    <source>
        <dbReference type="PROSITE" id="PS51747"/>
    </source>
</evidence>
<dbReference type="PANTHER" id="PTHR38011:SF7">
    <property type="entry name" value="2,5-DIAMINO-6-RIBOSYLAMINO-4(3H)-PYRIMIDINONE 5'-PHOSPHATE REDUCTASE"/>
    <property type="match status" value="1"/>
</dbReference>
<dbReference type="EMBL" id="FO203427">
    <property type="protein sequence ID" value="CCH48866.1"/>
    <property type="molecule type" value="Genomic_DNA"/>
</dbReference>
<dbReference type="InterPro" id="IPR024072">
    <property type="entry name" value="DHFR-like_dom_sf"/>
</dbReference>
<dbReference type="BioCyc" id="DPIE1322246:BN4_RS08175-MONOMER"/>
<keyword evidence="15" id="KW-1185">Reference proteome</keyword>
<dbReference type="PATRIC" id="fig|879567.3.peg.1706"/>
<dbReference type="KEGG" id="dpi:BN4_11631"/>
<comment type="pathway">
    <text evidence="2 9">Cofactor biosynthesis; riboflavin biosynthesis; 5-amino-6-(D-ribitylamino)uracil from GTP: step 2/4.</text>
</comment>
<feature type="binding site" evidence="11">
    <location>
        <position position="196"/>
    </location>
    <ligand>
        <name>NADP(+)</name>
        <dbReference type="ChEBI" id="CHEBI:58349"/>
    </ligand>
</feature>
<evidence type="ECO:0000256" key="11">
    <source>
        <dbReference type="PIRSR" id="PIRSR006769-2"/>
    </source>
</evidence>
<dbReference type="InterPro" id="IPR002734">
    <property type="entry name" value="RibDG_C"/>
</dbReference>
<feature type="binding site" evidence="12">
    <location>
        <position position="81"/>
    </location>
    <ligand>
        <name>Zn(2+)</name>
        <dbReference type="ChEBI" id="CHEBI:29105"/>
        <note>catalytic</note>
    </ligand>
</feature>
<dbReference type="CDD" id="cd01284">
    <property type="entry name" value="Riboflavin_deaminase-reductase"/>
    <property type="match status" value="1"/>
</dbReference>
<evidence type="ECO:0000256" key="4">
    <source>
        <dbReference type="ARBA" id="ARBA00005259"/>
    </source>
</evidence>
<dbReference type="SUPFAM" id="SSF53597">
    <property type="entry name" value="Dihydrofolate reductase-like"/>
    <property type="match status" value="1"/>
</dbReference>
<feature type="binding site" evidence="11">
    <location>
        <position position="203"/>
    </location>
    <ligand>
        <name>substrate</name>
    </ligand>
</feature>
<comment type="catalytic activity">
    <reaction evidence="9">
        <text>2,5-diamino-6-hydroxy-4-(5-phosphoribosylamino)-pyrimidine + H2O + H(+) = 5-amino-6-(5-phospho-D-ribosylamino)uracil + NH4(+)</text>
        <dbReference type="Rhea" id="RHEA:21868"/>
        <dbReference type="ChEBI" id="CHEBI:15377"/>
        <dbReference type="ChEBI" id="CHEBI:15378"/>
        <dbReference type="ChEBI" id="CHEBI:28938"/>
        <dbReference type="ChEBI" id="CHEBI:58453"/>
        <dbReference type="ChEBI" id="CHEBI:58614"/>
        <dbReference type="EC" id="3.5.4.26"/>
    </reaction>
</comment>
<dbReference type="SUPFAM" id="SSF53927">
    <property type="entry name" value="Cytidine deaminase-like"/>
    <property type="match status" value="1"/>
</dbReference>
<dbReference type="GO" id="GO:0046872">
    <property type="term" value="F:metal ion binding"/>
    <property type="evidence" value="ECO:0007669"/>
    <property type="project" value="UniProtKB-KW"/>
</dbReference>
<dbReference type="STRING" id="1322246.BN4_11631"/>
<comment type="function">
    <text evidence="1 9">Converts 2,5-diamino-6-(ribosylamino)-4(3h)-pyrimidinone 5'-phosphate into 5-amino-6-(ribosylamino)-2,4(1h,3h)-pyrimidinedione 5'-phosphate.</text>
</comment>
<proteinExistence type="inferred from homology"/>
<keyword evidence="8" id="KW-0511">Multifunctional enzyme</keyword>
<gene>
    <name evidence="14" type="ordered locus">BN4_11631</name>
</gene>
<dbReference type="EC" id="1.1.1.193" evidence="9"/>
<dbReference type="NCBIfam" id="TIGR00326">
    <property type="entry name" value="eubact_ribD"/>
    <property type="match status" value="1"/>
</dbReference>
<dbReference type="PANTHER" id="PTHR38011">
    <property type="entry name" value="DIHYDROFOLATE REDUCTASE FAMILY PROTEIN (AFU_ORTHOLOGUE AFUA_8G06820)"/>
    <property type="match status" value="1"/>
</dbReference>
<dbReference type="InterPro" id="IPR002125">
    <property type="entry name" value="CMP_dCMP_dom"/>
</dbReference>
<dbReference type="UniPathway" id="UPA00275">
    <property type="reaction ID" value="UER00401"/>
</dbReference>
<dbReference type="eggNOG" id="COG1985">
    <property type="taxonomic scope" value="Bacteria"/>
</dbReference>
<dbReference type="Proteomes" id="UP000011724">
    <property type="component" value="Chromosome"/>
</dbReference>
<dbReference type="InterPro" id="IPR016193">
    <property type="entry name" value="Cytidine_deaminase-like"/>
</dbReference>
<evidence type="ECO:0000256" key="5">
    <source>
        <dbReference type="ARBA" id="ARBA00007417"/>
    </source>
</evidence>
<feature type="binding site" evidence="12">
    <location>
        <position position="72"/>
    </location>
    <ligand>
        <name>Zn(2+)</name>
        <dbReference type="ChEBI" id="CHEBI:29105"/>
        <note>catalytic</note>
    </ligand>
</feature>
<evidence type="ECO:0000256" key="12">
    <source>
        <dbReference type="PIRSR" id="PIRSR006769-3"/>
    </source>
</evidence>
<feature type="active site" description="Proton donor" evidence="10">
    <location>
        <position position="46"/>
    </location>
</feature>
<evidence type="ECO:0000256" key="3">
    <source>
        <dbReference type="ARBA" id="ARBA00004910"/>
    </source>
</evidence>
<feature type="binding site" evidence="11">
    <location>
        <position position="221"/>
    </location>
    <ligand>
        <name>NADP(+)</name>
        <dbReference type="ChEBI" id="CHEBI:58349"/>
    </ligand>
</feature>
<keyword evidence="9 12" id="KW-0479">Metal-binding</keyword>
<reference evidence="15" key="2">
    <citation type="journal article" date="2013" name="Stand. Genomic Sci.">
        <title>Complete genome sequence of Desulfocapsa sulfexigens, a marine deltaproteobacterium specialized in disproportionating inorganic sulfur compounds.</title>
        <authorList>
            <person name="Finster K.W."/>
            <person name="Kjeldsen K.U."/>
            <person name="Kube M."/>
            <person name="Reinhardt R."/>
            <person name="Mussmann M."/>
            <person name="Amann R."/>
            <person name="Schreiber L."/>
        </authorList>
    </citation>
    <scope>NUCLEOTIDE SEQUENCE [LARGE SCALE GENOMIC DNA]</scope>
    <source>
        <strain evidence="15">DSM 10523 / SB164P1</strain>
    </source>
</reference>
<dbReference type="Gene3D" id="3.40.140.10">
    <property type="entry name" value="Cytidine Deaminase, domain 2"/>
    <property type="match status" value="1"/>
</dbReference>
<dbReference type="Pfam" id="PF00383">
    <property type="entry name" value="dCMP_cyt_deam_1"/>
    <property type="match status" value="1"/>
</dbReference>
<sequence>MACAIELATLGRGTTAPNPCVGAVLVREGHIVAGGWHKKYGHLHAERECLADAEEKNIDPRGLTLFVTLEPCNHHGKTPPCTQAIIEAGIKTVVIGTRDPNPLAAGGIETLQEHGITVKVGILEQECRDLIADFLLWQRSYSTYNIIKMAATLDGKIASRQHKPEPVSCPESFERVHRLRSMVNAVVVGGGTFYADNPSLSCRLDGLDPNFRQPLAVIVSSRLPAEPQHFTLLRQRPEKTIFFTSEKAAHSPEADALRKRGTSVWSLNDADGCFNLSLGFERLRYDHQCHYTLIEGGGRLAMECISQGLADKLIHFVTPRILGDDLAPSAYSGRQNVSMAETVNYRITQTETSGQDVVLTMLPRQE</sequence>
<comment type="similarity">
    <text evidence="5 9">In the C-terminal section; belongs to the HTP reductase family.</text>
</comment>
<evidence type="ECO:0000313" key="14">
    <source>
        <dbReference type="EMBL" id="CCH48866.1"/>
    </source>
</evidence>
<reference evidence="14 15" key="1">
    <citation type="journal article" date="2013" name="PLoS ONE">
        <title>The first genomic and proteomic characterization of a deep-sea sulfate reducer: insights into the piezophilic lifestyle of Desulfovibrio piezophilus.</title>
        <authorList>
            <person name="Pradel N."/>
            <person name="Ji B."/>
            <person name="Gimenez G."/>
            <person name="Talla E."/>
            <person name="Lenoble P."/>
            <person name="Garel M."/>
            <person name="Tamburini C."/>
            <person name="Fourquet P."/>
            <person name="Lebrun R."/>
            <person name="Bertin P."/>
            <person name="Denis Y."/>
            <person name="Pophillat M."/>
            <person name="Barbe V."/>
            <person name="Ollivier B."/>
            <person name="Dolla A."/>
        </authorList>
    </citation>
    <scope>NUCLEOTIDE SEQUENCE [LARGE SCALE GENOMIC DNA]</scope>
    <source>
        <strain evidence="15">DSM 10523 / SB164P1</strain>
    </source>
</reference>
<dbReference type="GO" id="GO:0009231">
    <property type="term" value="P:riboflavin biosynthetic process"/>
    <property type="evidence" value="ECO:0007669"/>
    <property type="project" value="UniProtKB-UniPathway"/>
</dbReference>
<feature type="binding site" evidence="12">
    <location>
        <position position="44"/>
    </location>
    <ligand>
        <name>Zn(2+)</name>
        <dbReference type="ChEBI" id="CHEBI:29105"/>
        <note>catalytic</note>
    </ligand>
</feature>
<comment type="cofactor">
    <cofactor evidence="9 12">
        <name>Zn(2+)</name>
        <dbReference type="ChEBI" id="CHEBI:29105"/>
    </cofactor>
    <text evidence="9 12">Binds 1 zinc ion.</text>
</comment>
<dbReference type="Gene3D" id="3.40.430.10">
    <property type="entry name" value="Dihydrofolate Reductase, subunit A"/>
    <property type="match status" value="1"/>
</dbReference>
<feature type="binding site" evidence="11">
    <location>
        <position position="192"/>
    </location>
    <ligand>
        <name>NADP(+)</name>
        <dbReference type="ChEBI" id="CHEBI:58349"/>
    </ligand>
</feature>
<evidence type="ECO:0000256" key="9">
    <source>
        <dbReference type="PIRNR" id="PIRNR006769"/>
    </source>
</evidence>
<dbReference type="EC" id="3.5.4.26" evidence="9"/>
<name>M1WK26_PSEP2</name>
<evidence type="ECO:0000256" key="2">
    <source>
        <dbReference type="ARBA" id="ARBA00004882"/>
    </source>
</evidence>
<dbReference type="OrthoDB" id="9800865at2"/>
<comment type="catalytic activity">
    <reaction evidence="9">
        <text>5-amino-6-(5-phospho-D-ribitylamino)uracil + NADP(+) = 5-amino-6-(5-phospho-D-ribosylamino)uracil + NADPH + H(+)</text>
        <dbReference type="Rhea" id="RHEA:17845"/>
        <dbReference type="ChEBI" id="CHEBI:15378"/>
        <dbReference type="ChEBI" id="CHEBI:57783"/>
        <dbReference type="ChEBI" id="CHEBI:58349"/>
        <dbReference type="ChEBI" id="CHEBI:58421"/>
        <dbReference type="ChEBI" id="CHEBI:58453"/>
        <dbReference type="EC" id="1.1.1.193"/>
    </reaction>
</comment>
<comment type="pathway">
    <text evidence="3 9">Cofactor biosynthesis; riboflavin biosynthesis; 5-amino-6-(D-ribitylamino)uracil from GTP: step 3/4.</text>
</comment>
<feature type="binding site" evidence="11">
    <location>
        <position position="180"/>
    </location>
    <ligand>
        <name>substrate</name>
    </ligand>
</feature>
<dbReference type="AlphaFoldDB" id="M1WK26"/>
<evidence type="ECO:0000313" key="15">
    <source>
        <dbReference type="Proteomes" id="UP000011724"/>
    </source>
</evidence>
<dbReference type="InterPro" id="IPR050765">
    <property type="entry name" value="Riboflavin_Biosynth_HTPR"/>
</dbReference>
<evidence type="ECO:0000256" key="10">
    <source>
        <dbReference type="PIRSR" id="PIRSR006769-1"/>
    </source>
</evidence>
<dbReference type="Pfam" id="PF01872">
    <property type="entry name" value="RibD_C"/>
    <property type="match status" value="1"/>
</dbReference>
<keyword evidence="9" id="KW-0686">Riboflavin biosynthesis</keyword>
<dbReference type="PROSITE" id="PS51747">
    <property type="entry name" value="CYT_DCMP_DEAMINASES_2"/>
    <property type="match status" value="1"/>
</dbReference>
<evidence type="ECO:0000256" key="6">
    <source>
        <dbReference type="ARBA" id="ARBA00022857"/>
    </source>
</evidence>
<feature type="binding site" evidence="11">
    <location>
        <position position="295"/>
    </location>
    <ligand>
        <name>substrate</name>
    </ligand>
</feature>
<dbReference type="InterPro" id="IPR004794">
    <property type="entry name" value="Eubact_RibD"/>
</dbReference>
<keyword evidence="9 12" id="KW-0862">Zinc</keyword>
<dbReference type="GO" id="GO:0008835">
    <property type="term" value="F:diaminohydroxyphosphoribosylaminopyrimidine deaminase activity"/>
    <property type="evidence" value="ECO:0007669"/>
    <property type="project" value="UniProtKB-EC"/>
</dbReference>
<dbReference type="HOGENOM" id="CLU_036590_1_2_7"/>
<accession>M1WK26</accession>
<feature type="domain" description="CMP/dCMP-type deaminase" evidence="13">
    <location>
        <begin position="1"/>
        <end position="119"/>
    </location>
</feature>
<keyword evidence="6 9" id="KW-0521">NADP</keyword>
<protein>
    <recommendedName>
        <fullName evidence="9">Riboflavin biosynthesis protein RibD</fullName>
    </recommendedName>
    <domain>
        <recommendedName>
            <fullName evidence="9">Diaminohydroxyphosphoribosylaminopyrimidine deaminase</fullName>
            <shortName evidence="9">DRAP deaminase</shortName>
            <ecNumber evidence="9">3.5.4.26</ecNumber>
        </recommendedName>
        <alternativeName>
            <fullName evidence="9">Riboflavin-specific deaminase</fullName>
        </alternativeName>
    </domain>
    <domain>
        <recommendedName>
            <fullName evidence="9">5-amino-6-(5-phosphoribosylamino)uracil reductase</fullName>
            <ecNumber evidence="9">1.1.1.193</ecNumber>
        </recommendedName>
        <alternativeName>
            <fullName evidence="9">HTP reductase</fullName>
        </alternativeName>
    </domain>
</protein>
<evidence type="ECO:0000256" key="8">
    <source>
        <dbReference type="ARBA" id="ARBA00023268"/>
    </source>
</evidence>
<feature type="binding site" evidence="11">
    <location>
        <position position="150"/>
    </location>
    <ligand>
        <name>NADP(+)</name>
        <dbReference type="ChEBI" id="CHEBI:58349"/>
    </ligand>
</feature>
<dbReference type="PIRSF" id="PIRSF006769">
    <property type="entry name" value="RibD"/>
    <property type="match status" value="1"/>
</dbReference>
<dbReference type="GO" id="GO:0008703">
    <property type="term" value="F:5-amino-6-(5-phosphoribosylamino)uracil reductase activity"/>
    <property type="evidence" value="ECO:0007669"/>
    <property type="project" value="UniProtKB-EC"/>
</dbReference>
<dbReference type="eggNOG" id="COG0117">
    <property type="taxonomic scope" value="Bacteria"/>
</dbReference>
<organism evidence="14 15">
    <name type="scientific">Pseudodesulfovibrio piezophilus (strain DSM 21447 / JCM 15486 / C1TLV30)</name>
    <name type="common">Desulfovibrio piezophilus</name>
    <dbReference type="NCBI Taxonomy" id="1322246"/>
    <lineage>
        <taxon>Bacteria</taxon>
        <taxon>Pseudomonadati</taxon>
        <taxon>Thermodesulfobacteriota</taxon>
        <taxon>Desulfovibrionia</taxon>
        <taxon>Desulfovibrionales</taxon>
        <taxon>Desulfovibrionaceae</taxon>
    </lineage>
</organism>
<feature type="binding site" evidence="11">
    <location>
        <position position="200"/>
    </location>
    <ligand>
        <name>substrate</name>
    </ligand>
</feature>